<reference evidence="3" key="1">
    <citation type="submission" date="2006-10" db="EMBL/GenBank/DDBJ databases">
        <authorList>
            <person name="Amadeo P."/>
            <person name="Zhao Q."/>
            <person name="Wortman J."/>
            <person name="Fraser-Liggett C."/>
            <person name="Carlton J."/>
        </authorList>
    </citation>
    <scope>NUCLEOTIDE SEQUENCE</scope>
    <source>
        <strain evidence="3">G3</strain>
    </source>
</reference>
<keyword evidence="2" id="KW-0472">Membrane</keyword>
<dbReference type="AlphaFoldDB" id="A2E3B6"/>
<feature type="compositionally biased region" description="Low complexity" evidence="1">
    <location>
        <begin position="52"/>
        <end position="62"/>
    </location>
</feature>
<dbReference type="Proteomes" id="UP000001542">
    <property type="component" value="Unassembled WGS sequence"/>
</dbReference>
<evidence type="ECO:0000313" key="3">
    <source>
        <dbReference type="EMBL" id="EAY12807.1"/>
    </source>
</evidence>
<accession>A2E3B6</accession>
<feature type="region of interest" description="Disordered" evidence="1">
    <location>
        <begin position="52"/>
        <end position="74"/>
    </location>
</feature>
<protein>
    <submittedName>
        <fullName evidence="3">Uncharacterized protein</fullName>
    </submittedName>
</protein>
<keyword evidence="4" id="KW-1185">Reference proteome</keyword>
<dbReference type="RefSeq" id="XP_001325030.1">
    <property type="nucleotide sequence ID" value="XM_001324995.1"/>
</dbReference>
<evidence type="ECO:0000256" key="1">
    <source>
        <dbReference type="SAM" id="MobiDB-lite"/>
    </source>
</evidence>
<reference evidence="3" key="2">
    <citation type="journal article" date="2007" name="Science">
        <title>Draft genome sequence of the sexually transmitted pathogen Trichomonas vaginalis.</title>
        <authorList>
            <person name="Carlton J.M."/>
            <person name="Hirt R.P."/>
            <person name="Silva J.C."/>
            <person name="Delcher A.L."/>
            <person name="Schatz M."/>
            <person name="Zhao Q."/>
            <person name="Wortman J.R."/>
            <person name="Bidwell S.L."/>
            <person name="Alsmark U.C.M."/>
            <person name="Besteiro S."/>
            <person name="Sicheritz-Ponten T."/>
            <person name="Noel C.J."/>
            <person name="Dacks J.B."/>
            <person name="Foster P.G."/>
            <person name="Simillion C."/>
            <person name="Van de Peer Y."/>
            <person name="Miranda-Saavedra D."/>
            <person name="Barton G.J."/>
            <person name="Westrop G.D."/>
            <person name="Mueller S."/>
            <person name="Dessi D."/>
            <person name="Fiori P.L."/>
            <person name="Ren Q."/>
            <person name="Paulsen I."/>
            <person name="Zhang H."/>
            <person name="Bastida-Corcuera F.D."/>
            <person name="Simoes-Barbosa A."/>
            <person name="Brown M.T."/>
            <person name="Hayes R.D."/>
            <person name="Mukherjee M."/>
            <person name="Okumura C.Y."/>
            <person name="Schneider R."/>
            <person name="Smith A.J."/>
            <person name="Vanacova S."/>
            <person name="Villalvazo M."/>
            <person name="Haas B.J."/>
            <person name="Pertea M."/>
            <person name="Feldblyum T.V."/>
            <person name="Utterback T.R."/>
            <person name="Shu C.L."/>
            <person name="Osoegawa K."/>
            <person name="de Jong P.J."/>
            <person name="Hrdy I."/>
            <person name="Horvathova L."/>
            <person name="Zubacova Z."/>
            <person name="Dolezal P."/>
            <person name="Malik S.B."/>
            <person name="Logsdon J.M. Jr."/>
            <person name="Henze K."/>
            <person name="Gupta A."/>
            <person name="Wang C.C."/>
            <person name="Dunne R.L."/>
            <person name="Upcroft J.A."/>
            <person name="Upcroft P."/>
            <person name="White O."/>
            <person name="Salzberg S.L."/>
            <person name="Tang P."/>
            <person name="Chiu C.-H."/>
            <person name="Lee Y.-S."/>
            <person name="Embley T.M."/>
            <person name="Coombs G.H."/>
            <person name="Mottram J.C."/>
            <person name="Tachezy J."/>
            <person name="Fraser-Liggett C.M."/>
            <person name="Johnson P.J."/>
        </authorList>
    </citation>
    <scope>NUCLEOTIDE SEQUENCE [LARGE SCALE GENOMIC DNA]</scope>
    <source>
        <strain evidence="3">G3</strain>
    </source>
</reference>
<dbReference type="InParanoid" id="A2E3B6"/>
<keyword evidence="2" id="KW-1133">Transmembrane helix</keyword>
<proteinExistence type="predicted"/>
<dbReference type="VEuPathDB" id="TrichDB:TVAGG3_0970140"/>
<gene>
    <name evidence="3" type="ORF">TVAG_221600</name>
</gene>
<dbReference type="KEGG" id="tva:4770770"/>
<organism evidence="3 4">
    <name type="scientific">Trichomonas vaginalis (strain ATCC PRA-98 / G3)</name>
    <dbReference type="NCBI Taxonomy" id="412133"/>
    <lineage>
        <taxon>Eukaryota</taxon>
        <taxon>Metamonada</taxon>
        <taxon>Parabasalia</taxon>
        <taxon>Trichomonadida</taxon>
        <taxon>Trichomonadidae</taxon>
        <taxon>Trichomonas</taxon>
    </lineage>
</organism>
<name>A2E3B6_TRIV3</name>
<feature type="transmembrane region" description="Helical" evidence="2">
    <location>
        <begin position="98"/>
        <end position="119"/>
    </location>
</feature>
<dbReference type="VEuPathDB" id="TrichDB:TVAG_221600"/>
<evidence type="ECO:0000256" key="2">
    <source>
        <dbReference type="SAM" id="Phobius"/>
    </source>
</evidence>
<sequence>MSEDPFDWKTLENNTTLSLQYQCQQKRLFPSEYTRKQMIAVLTEYRHNHPNSTYNSANASAHSSRHVSPRYPDESEALRKAKKNQMTIYQFIHTPNPIVLTAALVCTCLSIFILFTFLLPSK</sequence>
<dbReference type="EMBL" id="DS113295">
    <property type="protein sequence ID" value="EAY12807.1"/>
    <property type="molecule type" value="Genomic_DNA"/>
</dbReference>
<evidence type="ECO:0000313" key="4">
    <source>
        <dbReference type="Proteomes" id="UP000001542"/>
    </source>
</evidence>
<keyword evidence="2" id="KW-0812">Transmembrane</keyword>